<proteinExistence type="predicted"/>
<name>A0A811V6Z4_CERCA</name>
<comment type="caution">
    <text evidence="1">The sequence shown here is derived from an EMBL/GenBank/DDBJ whole genome shotgun (WGS) entry which is preliminary data.</text>
</comment>
<protein>
    <submittedName>
        <fullName evidence="1">(Mediterranean fruit fly) hypothetical protein</fullName>
    </submittedName>
</protein>
<accession>A0A811V6Z4</accession>
<sequence length="81" mass="9837">VTFFDAINITYLNDFRQLKFVIRSMSNTFLMRKCKAIHLNLNLIANREYWLVNATISPKLFAYRHICEDVLYWQYSYFDQS</sequence>
<dbReference type="AlphaFoldDB" id="A0A811V6Z4"/>
<gene>
    <name evidence="1" type="ORF">CCAP1982_LOCUS14533</name>
</gene>
<evidence type="ECO:0000313" key="2">
    <source>
        <dbReference type="Proteomes" id="UP000606786"/>
    </source>
</evidence>
<keyword evidence="2" id="KW-1185">Reference proteome</keyword>
<dbReference type="EMBL" id="CAJHJT010000034">
    <property type="protein sequence ID" value="CAD7006205.1"/>
    <property type="molecule type" value="Genomic_DNA"/>
</dbReference>
<dbReference type="Proteomes" id="UP000606786">
    <property type="component" value="Unassembled WGS sequence"/>
</dbReference>
<reference evidence="1" key="1">
    <citation type="submission" date="2020-11" db="EMBL/GenBank/DDBJ databases">
        <authorList>
            <person name="Whitehead M."/>
        </authorList>
    </citation>
    <scope>NUCLEOTIDE SEQUENCE</scope>
    <source>
        <strain evidence="1">EGII</strain>
    </source>
</reference>
<organism evidence="1 2">
    <name type="scientific">Ceratitis capitata</name>
    <name type="common">Mediterranean fruit fly</name>
    <name type="synonym">Tephritis capitata</name>
    <dbReference type="NCBI Taxonomy" id="7213"/>
    <lineage>
        <taxon>Eukaryota</taxon>
        <taxon>Metazoa</taxon>
        <taxon>Ecdysozoa</taxon>
        <taxon>Arthropoda</taxon>
        <taxon>Hexapoda</taxon>
        <taxon>Insecta</taxon>
        <taxon>Pterygota</taxon>
        <taxon>Neoptera</taxon>
        <taxon>Endopterygota</taxon>
        <taxon>Diptera</taxon>
        <taxon>Brachycera</taxon>
        <taxon>Muscomorpha</taxon>
        <taxon>Tephritoidea</taxon>
        <taxon>Tephritidae</taxon>
        <taxon>Ceratitis</taxon>
        <taxon>Ceratitis</taxon>
    </lineage>
</organism>
<feature type="non-terminal residue" evidence="1">
    <location>
        <position position="1"/>
    </location>
</feature>
<evidence type="ECO:0000313" key="1">
    <source>
        <dbReference type="EMBL" id="CAD7006205.1"/>
    </source>
</evidence>